<keyword evidence="5" id="KW-1185">Reference proteome</keyword>
<dbReference type="RefSeq" id="WP_311559969.1">
    <property type="nucleotide sequence ID" value="NZ_JAVREJ010000033.1"/>
</dbReference>
<dbReference type="SUPFAM" id="SSF46785">
    <property type="entry name" value="Winged helix' DNA-binding domain"/>
    <property type="match status" value="1"/>
</dbReference>
<feature type="domain" description="Transcription regulator PadR N-terminal" evidence="2">
    <location>
        <begin position="10"/>
        <end position="82"/>
    </location>
</feature>
<dbReference type="InterPro" id="IPR036390">
    <property type="entry name" value="WH_DNA-bd_sf"/>
</dbReference>
<protein>
    <submittedName>
        <fullName evidence="4">Helix-turn-helix transcriptional regulator</fullName>
    </submittedName>
</protein>
<comment type="caution">
    <text evidence="4">The sequence shown here is derived from an EMBL/GenBank/DDBJ whole genome shotgun (WGS) entry which is preliminary data.</text>
</comment>
<organism evidence="4 5">
    <name type="scientific">Pseudonocardia charpentierae</name>
    <dbReference type="NCBI Taxonomy" id="3075545"/>
    <lineage>
        <taxon>Bacteria</taxon>
        <taxon>Bacillati</taxon>
        <taxon>Actinomycetota</taxon>
        <taxon>Actinomycetes</taxon>
        <taxon>Pseudonocardiales</taxon>
        <taxon>Pseudonocardiaceae</taxon>
        <taxon>Pseudonocardia</taxon>
    </lineage>
</organism>
<evidence type="ECO:0000313" key="4">
    <source>
        <dbReference type="EMBL" id="MDT0353455.1"/>
    </source>
</evidence>
<evidence type="ECO:0000256" key="1">
    <source>
        <dbReference type="SAM" id="MobiDB-lite"/>
    </source>
</evidence>
<sequence length="221" mass="25379">MPRTTTSYAILGLLSVRPWSTYELAKQVRRSLRWFWPRTERKIYDEPRRLVADGLATATRQYTGQRPRTVYCITNQGRDELSRWLDRPPATRSVEFEGMLKLFFADAGSLDQLAATLAAIERDAADRLAELAEVNKQNLAGTNNFPQRLHLSVLALRLHVEQEIVVYNWARWARDQAATWQSTRDPGIWDMVAAERELAERADATLPADQRSEVGRTPRPE</sequence>
<dbReference type="Pfam" id="PF03551">
    <property type="entry name" value="PadR"/>
    <property type="match status" value="1"/>
</dbReference>
<evidence type="ECO:0000259" key="3">
    <source>
        <dbReference type="Pfam" id="PF10400"/>
    </source>
</evidence>
<proteinExistence type="predicted"/>
<feature type="region of interest" description="Disordered" evidence="1">
    <location>
        <begin position="200"/>
        <end position="221"/>
    </location>
</feature>
<dbReference type="InterPro" id="IPR005149">
    <property type="entry name" value="Tscrpt_reg_PadR_N"/>
</dbReference>
<name>A0ABU2NIC3_9PSEU</name>
<dbReference type="PANTHER" id="PTHR43252:SF6">
    <property type="entry name" value="NEGATIVE TRANSCRIPTION REGULATOR PADR"/>
    <property type="match status" value="1"/>
</dbReference>
<dbReference type="EMBL" id="JAVREJ010000033">
    <property type="protein sequence ID" value="MDT0353455.1"/>
    <property type="molecule type" value="Genomic_DNA"/>
</dbReference>
<dbReference type="Gene3D" id="1.10.10.10">
    <property type="entry name" value="Winged helix-like DNA-binding domain superfamily/Winged helix DNA-binding domain"/>
    <property type="match status" value="1"/>
</dbReference>
<dbReference type="PANTHER" id="PTHR43252">
    <property type="entry name" value="TRANSCRIPTIONAL REGULATOR YQJI"/>
    <property type="match status" value="1"/>
</dbReference>
<feature type="compositionally biased region" description="Basic and acidic residues" evidence="1">
    <location>
        <begin position="210"/>
        <end position="221"/>
    </location>
</feature>
<dbReference type="InterPro" id="IPR018309">
    <property type="entry name" value="Tscrpt_reg_PadR_C"/>
</dbReference>
<evidence type="ECO:0000259" key="2">
    <source>
        <dbReference type="Pfam" id="PF03551"/>
    </source>
</evidence>
<reference evidence="5" key="1">
    <citation type="submission" date="2023-07" db="EMBL/GenBank/DDBJ databases">
        <title>30 novel species of actinomycetes from the DSMZ collection.</title>
        <authorList>
            <person name="Nouioui I."/>
        </authorList>
    </citation>
    <scope>NUCLEOTIDE SEQUENCE [LARGE SCALE GENOMIC DNA]</scope>
    <source>
        <strain evidence="5">DSM 45834</strain>
    </source>
</reference>
<dbReference type="Proteomes" id="UP001183202">
    <property type="component" value="Unassembled WGS sequence"/>
</dbReference>
<accession>A0ABU2NIC3</accession>
<feature type="domain" description="Transcription regulator PadR C-terminal" evidence="3">
    <location>
        <begin position="99"/>
        <end position="175"/>
    </location>
</feature>
<dbReference type="InterPro" id="IPR036388">
    <property type="entry name" value="WH-like_DNA-bd_sf"/>
</dbReference>
<evidence type="ECO:0000313" key="5">
    <source>
        <dbReference type="Proteomes" id="UP001183202"/>
    </source>
</evidence>
<dbReference type="Pfam" id="PF10400">
    <property type="entry name" value="Vir_act_alpha_C"/>
    <property type="match status" value="1"/>
</dbReference>
<gene>
    <name evidence="4" type="ORF">RM445_28530</name>
</gene>